<dbReference type="InterPro" id="IPR050956">
    <property type="entry name" value="2C_system_His_kinase"/>
</dbReference>
<comment type="catalytic activity">
    <reaction evidence="1">
        <text>ATP + protein L-histidine = ADP + protein N-phospho-L-histidine.</text>
        <dbReference type="EC" id="2.7.13.3"/>
    </reaction>
</comment>
<gene>
    <name evidence="6" type="ordered locus">MTR_5g044100</name>
</gene>
<name>G7JWS8_MEDTR</name>
<protein>
    <recommendedName>
        <fullName evidence="2">histidine kinase</fullName>
        <ecNumber evidence="2">2.7.13.3</ecNumber>
    </recommendedName>
</protein>
<dbReference type="PANTHER" id="PTHR43719:SF51">
    <property type="entry name" value="HISTIDINE KINASE 4"/>
    <property type="match status" value="1"/>
</dbReference>
<dbReference type="AlphaFoldDB" id="G7JWS8"/>
<organism evidence="6 8">
    <name type="scientific">Medicago truncatula</name>
    <name type="common">Barrel medic</name>
    <name type="synonym">Medicago tribuloides</name>
    <dbReference type="NCBI Taxonomy" id="3880"/>
    <lineage>
        <taxon>Eukaryota</taxon>
        <taxon>Viridiplantae</taxon>
        <taxon>Streptophyta</taxon>
        <taxon>Embryophyta</taxon>
        <taxon>Tracheophyta</taxon>
        <taxon>Spermatophyta</taxon>
        <taxon>Magnoliopsida</taxon>
        <taxon>eudicotyledons</taxon>
        <taxon>Gunneridae</taxon>
        <taxon>Pentapetalae</taxon>
        <taxon>rosids</taxon>
        <taxon>fabids</taxon>
        <taxon>Fabales</taxon>
        <taxon>Fabaceae</taxon>
        <taxon>Papilionoideae</taxon>
        <taxon>50 kb inversion clade</taxon>
        <taxon>NPAAA clade</taxon>
        <taxon>Hologalegina</taxon>
        <taxon>IRL clade</taxon>
        <taxon>Trifolieae</taxon>
        <taxon>Medicago</taxon>
    </lineage>
</organism>
<dbReference type="EMBL" id="CM001221">
    <property type="protein sequence ID" value="AES97003.2"/>
    <property type="molecule type" value="Genomic_DNA"/>
</dbReference>
<evidence type="ECO:0000259" key="5">
    <source>
        <dbReference type="PROSITE" id="PS50110"/>
    </source>
</evidence>
<evidence type="ECO:0000313" key="6">
    <source>
        <dbReference type="EMBL" id="AES97003.2"/>
    </source>
</evidence>
<dbReference type="InterPro" id="IPR011006">
    <property type="entry name" value="CheY-like_superfamily"/>
</dbReference>
<reference evidence="6 8" key="2">
    <citation type="journal article" date="2014" name="BMC Genomics">
        <title>An improved genome release (version Mt4.0) for the model legume Medicago truncatula.</title>
        <authorList>
            <person name="Tang H."/>
            <person name="Krishnakumar V."/>
            <person name="Bidwell S."/>
            <person name="Rosen B."/>
            <person name="Chan A."/>
            <person name="Zhou S."/>
            <person name="Gentzbittel L."/>
            <person name="Childs K.L."/>
            <person name="Yandell M."/>
            <person name="Gundlach H."/>
            <person name="Mayer K.F."/>
            <person name="Schwartz D.C."/>
            <person name="Town C.D."/>
        </authorList>
    </citation>
    <scope>GENOME REANNOTATION</scope>
    <source>
        <strain evidence="7 8">cv. Jemalong A17</strain>
    </source>
</reference>
<evidence type="ECO:0000256" key="2">
    <source>
        <dbReference type="ARBA" id="ARBA00012438"/>
    </source>
</evidence>
<reference evidence="6 8" key="1">
    <citation type="journal article" date="2011" name="Nature">
        <title>The Medicago genome provides insight into the evolution of rhizobial symbioses.</title>
        <authorList>
            <person name="Young N.D."/>
            <person name="Debelle F."/>
            <person name="Oldroyd G.E."/>
            <person name="Geurts R."/>
            <person name="Cannon S.B."/>
            <person name="Udvardi M.K."/>
            <person name="Benedito V.A."/>
            <person name="Mayer K.F."/>
            <person name="Gouzy J."/>
            <person name="Schoof H."/>
            <person name="Van de Peer Y."/>
            <person name="Proost S."/>
            <person name="Cook D.R."/>
            <person name="Meyers B.C."/>
            <person name="Spannagl M."/>
            <person name="Cheung F."/>
            <person name="De Mita S."/>
            <person name="Krishnakumar V."/>
            <person name="Gundlach H."/>
            <person name="Zhou S."/>
            <person name="Mudge J."/>
            <person name="Bharti A.K."/>
            <person name="Murray J.D."/>
            <person name="Naoumkina M.A."/>
            <person name="Rosen B."/>
            <person name="Silverstein K.A."/>
            <person name="Tang H."/>
            <person name="Rombauts S."/>
            <person name="Zhao P.X."/>
            <person name="Zhou P."/>
            <person name="Barbe V."/>
            <person name="Bardou P."/>
            <person name="Bechner M."/>
            <person name="Bellec A."/>
            <person name="Berger A."/>
            <person name="Berges H."/>
            <person name="Bidwell S."/>
            <person name="Bisseling T."/>
            <person name="Choisne N."/>
            <person name="Couloux A."/>
            <person name="Denny R."/>
            <person name="Deshpande S."/>
            <person name="Dai X."/>
            <person name="Doyle J.J."/>
            <person name="Dudez A.M."/>
            <person name="Farmer A.D."/>
            <person name="Fouteau S."/>
            <person name="Franken C."/>
            <person name="Gibelin C."/>
            <person name="Gish J."/>
            <person name="Goldstein S."/>
            <person name="Gonzalez A.J."/>
            <person name="Green P.J."/>
            <person name="Hallab A."/>
            <person name="Hartog M."/>
            <person name="Hua A."/>
            <person name="Humphray S.J."/>
            <person name="Jeong D.H."/>
            <person name="Jing Y."/>
            <person name="Jocker A."/>
            <person name="Kenton S.M."/>
            <person name="Kim D.J."/>
            <person name="Klee K."/>
            <person name="Lai H."/>
            <person name="Lang C."/>
            <person name="Lin S."/>
            <person name="Macmil S.L."/>
            <person name="Magdelenat G."/>
            <person name="Matthews L."/>
            <person name="McCorrison J."/>
            <person name="Monaghan E.L."/>
            <person name="Mun J.H."/>
            <person name="Najar F.Z."/>
            <person name="Nicholson C."/>
            <person name="Noirot C."/>
            <person name="O'Bleness M."/>
            <person name="Paule C.R."/>
            <person name="Poulain J."/>
            <person name="Prion F."/>
            <person name="Qin B."/>
            <person name="Qu C."/>
            <person name="Retzel E.F."/>
            <person name="Riddle C."/>
            <person name="Sallet E."/>
            <person name="Samain S."/>
            <person name="Samson N."/>
            <person name="Sanders I."/>
            <person name="Saurat O."/>
            <person name="Scarpelli C."/>
            <person name="Schiex T."/>
            <person name="Segurens B."/>
            <person name="Severin A.J."/>
            <person name="Sherrier D.J."/>
            <person name="Shi R."/>
            <person name="Sims S."/>
            <person name="Singer S.R."/>
            <person name="Sinharoy S."/>
            <person name="Sterck L."/>
            <person name="Viollet A."/>
            <person name="Wang B.B."/>
            <person name="Wang K."/>
            <person name="Wang M."/>
            <person name="Wang X."/>
            <person name="Warfsmann J."/>
            <person name="Weissenbach J."/>
            <person name="White D.D."/>
            <person name="White J.D."/>
            <person name="Wiley G.B."/>
            <person name="Wincker P."/>
            <person name="Xing Y."/>
            <person name="Yang L."/>
            <person name="Yao Z."/>
            <person name="Ying F."/>
            <person name="Zhai J."/>
            <person name="Zhou L."/>
            <person name="Zuber A."/>
            <person name="Denarie J."/>
            <person name="Dixon R.A."/>
            <person name="May G.D."/>
            <person name="Schwartz D.C."/>
            <person name="Rogers J."/>
            <person name="Quetier F."/>
            <person name="Town C.D."/>
            <person name="Roe B.A."/>
        </authorList>
    </citation>
    <scope>NUCLEOTIDE SEQUENCE [LARGE SCALE GENOMIC DNA]</scope>
    <source>
        <strain evidence="6">A17</strain>
        <strain evidence="7 8">cv. Jemalong A17</strain>
    </source>
</reference>
<reference evidence="7" key="3">
    <citation type="submission" date="2015-04" db="UniProtKB">
        <authorList>
            <consortium name="EnsemblPlants"/>
        </authorList>
    </citation>
    <scope>IDENTIFICATION</scope>
    <source>
        <strain evidence="7">cv. Jemalong A17</strain>
    </source>
</reference>
<evidence type="ECO:0000313" key="7">
    <source>
        <dbReference type="EnsemblPlants" id="AES97003"/>
    </source>
</evidence>
<dbReference type="SUPFAM" id="SSF52172">
    <property type="entry name" value="CheY-like"/>
    <property type="match status" value="1"/>
</dbReference>
<proteinExistence type="predicted"/>
<dbReference type="PaxDb" id="3880-AES97003"/>
<dbReference type="eggNOG" id="KOG0519">
    <property type="taxonomic scope" value="Eukaryota"/>
</dbReference>
<dbReference type="PANTHER" id="PTHR43719">
    <property type="entry name" value="TWO-COMPONENT HISTIDINE KINASE"/>
    <property type="match status" value="1"/>
</dbReference>
<evidence type="ECO:0000256" key="1">
    <source>
        <dbReference type="ARBA" id="ARBA00000085"/>
    </source>
</evidence>
<dbReference type="Proteomes" id="UP000002051">
    <property type="component" value="Chromosome 5"/>
</dbReference>
<accession>G7JWS8</accession>
<dbReference type="EC" id="2.7.13.3" evidence="2"/>
<dbReference type="Pfam" id="PF00072">
    <property type="entry name" value="Response_reg"/>
    <property type="match status" value="1"/>
</dbReference>
<dbReference type="InterPro" id="IPR001789">
    <property type="entry name" value="Sig_transdc_resp-reg_receiver"/>
</dbReference>
<keyword evidence="8" id="KW-1185">Reference proteome</keyword>
<feature type="modified residue" description="4-aspartylphosphate" evidence="4">
    <location>
        <position position="203"/>
    </location>
</feature>
<dbReference type="EnsemblPlants" id="AES97003">
    <property type="protein sequence ID" value="AES97003"/>
    <property type="gene ID" value="MTR_5g044100"/>
</dbReference>
<dbReference type="PROSITE" id="PS50110">
    <property type="entry name" value="RESPONSE_REGULATORY"/>
    <property type="match status" value="1"/>
</dbReference>
<evidence type="ECO:0000256" key="4">
    <source>
        <dbReference type="PROSITE-ProRule" id="PRU00169"/>
    </source>
</evidence>
<accession>A0A0C3XJ17</accession>
<evidence type="ECO:0000256" key="3">
    <source>
        <dbReference type="ARBA" id="ARBA00022553"/>
    </source>
</evidence>
<dbReference type="GO" id="GO:0000160">
    <property type="term" value="P:phosphorelay signal transduction system"/>
    <property type="evidence" value="ECO:0007669"/>
    <property type="project" value="InterPro"/>
</dbReference>
<dbReference type="GO" id="GO:0004673">
    <property type="term" value="F:protein histidine kinase activity"/>
    <property type="evidence" value="ECO:0007669"/>
    <property type="project" value="UniProtKB-EC"/>
</dbReference>
<sequence length="225" mass="25197">MPEQCNFTSAVAVILVAQFNKLVPGISTSNMVLELAYSKEGSMLVSCHCSLNHDTCEFLIISSLKLEDQQDIAVQKYLSPILSWLRRTHDGFNVCKLDLKQNGNILKIPKMILLATNINITELIELNSWNGVKRKIGKESGSSFQQSLLHYKKILVVDDNCVNLRVAADALKKFGADVKCVESGKAALEMLQLPHKFDACFMDIQMPEMDGFEATNQIQTMENRN</sequence>
<feature type="domain" description="Response regulatory" evidence="5">
    <location>
        <begin position="153"/>
        <end position="225"/>
    </location>
</feature>
<keyword evidence="3 4" id="KW-0597">Phosphoprotein</keyword>
<dbReference type="STRING" id="3880.G7JWS8"/>
<dbReference type="CDD" id="cd17546">
    <property type="entry name" value="REC_hyHK_CKI1_RcsC-like"/>
    <property type="match status" value="1"/>
</dbReference>
<dbReference type="Gene3D" id="3.40.50.2300">
    <property type="match status" value="1"/>
</dbReference>
<dbReference type="HOGENOM" id="CLU_1231496_0_0_1"/>
<evidence type="ECO:0000313" key="8">
    <source>
        <dbReference type="Proteomes" id="UP000002051"/>
    </source>
</evidence>